<dbReference type="AlphaFoldDB" id="A0A3S0QP84"/>
<protein>
    <submittedName>
        <fullName evidence="2">YfhE family protein</fullName>
    </submittedName>
</protein>
<evidence type="ECO:0000256" key="1">
    <source>
        <dbReference type="SAM" id="MobiDB-lite"/>
    </source>
</evidence>
<gene>
    <name evidence="2" type="ORF">EK386_12405</name>
</gene>
<comment type="caution">
    <text evidence="2">The sequence shown here is derived from an EMBL/GenBank/DDBJ whole genome shotgun (WGS) entry which is preliminary data.</text>
</comment>
<dbReference type="Proteomes" id="UP000287910">
    <property type="component" value="Unassembled WGS sequence"/>
</dbReference>
<sequence>MKSKEPHQHLTVQDNQMTKTQEVLYQKEFKKADAATKKNNNQYTDKKFLN</sequence>
<accession>A0A3S0QP84</accession>
<proteinExistence type="predicted"/>
<dbReference type="InterPro" id="IPR025437">
    <property type="entry name" value="YfhE-like"/>
</dbReference>
<keyword evidence="3" id="KW-1185">Reference proteome</keyword>
<feature type="region of interest" description="Disordered" evidence="1">
    <location>
        <begin position="31"/>
        <end position="50"/>
    </location>
</feature>
<evidence type="ECO:0000313" key="2">
    <source>
        <dbReference type="EMBL" id="RUL51281.1"/>
    </source>
</evidence>
<evidence type="ECO:0000313" key="3">
    <source>
        <dbReference type="Proteomes" id="UP000287910"/>
    </source>
</evidence>
<name>A0A3S0QP84_9BACI</name>
<dbReference type="EMBL" id="RYYR01000016">
    <property type="protein sequence ID" value="RUL51281.1"/>
    <property type="molecule type" value="Genomic_DNA"/>
</dbReference>
<reference evidence="2 3" key="1">
    <citation type="submission" date="2018-12" db="EMBL/GenBank/DDBJ databases">
        <title>Lysinibacillus antri sp. nov., isolated from a cave soil.</title>
        <authorList>
            <person name="Narsing Rao M.P."/>
            <person name="Zhang H."/>
            <person name="Dong Z.-Y."/>
            <person name="Niu X.-K."/>
            <person name="Zhang K."/>
            <person name="Fang B.-Z."/>
            <person name="Kang Y.-Q."/>
            <person name="Xiao M."/>
            <person name="Li W.-J."/>
        </authorList>
    </citation>
    <scope>NUCLEOTIDE SEQUENCE [LARGE SCALE GENOMIC DNA]</scope>
    <source>
        <strain evidence="2 3">SYSU K30002</strain>
    </source>
</reference>
<dbReference type="Pfam" id="PF14152">
    <property type="entry name" value="YfhE"/>
    <property type="match status" value="1"/>
</dbReference>
<organism evidence="2 3">
    <name type="scientific">Lysinibacillus antri</name>
    <dbReference type="NCBI Taxonomy" id="2498145"/>
    <lineage>
        <taxon>Bacteria</taxon>
        <taxon>Bacillati</taxon>
        <taxon>Bacillota</taxon>
        <taxon>Bacilli</taxon>
        <taxon>Bacillales</taxon>
        <taxon>Bacillaceae</taxon>
        <taxon>Lysinibacillus</taxon>
    </lineage>
</organism>